<gene>
    <name evidence="2" type="ORF">A2W05_07075</name>
</gene>
<dbReference type="InterPro" id="IPR035413">
    <property type="entry name" value="Terminase_L_C"/>
</dbReference>
<dbReference type="InterPro" id="IPR027417">
    <property type="entry name" value="P-loop_NTPase"/>
</dbReference>
<dbReference type="Pfam" id="PF03237">
    <property type="entry name" value="Terminase_6N"/>
    <property type="match status" value="1"/>
</dbReference>
<evidence type="ECO:0000313" key="3">
    <source>
        <dbReference type="Proteomes" id="UP000178797"/>
    </source>
</evidence>
<accession>A0A1F7RZI0</accession>
<organism evidence="2 3">
    <name type="scientific">Candidatus Schekmanbacteria bacterium RBG_16_38_10</name>
    <dbReference type="NCBI Taxonomy" id="1817879"/>
    <lineage>
        <taxon>Bacteria</taxon>
        <taxon>Candidatus Schekmaniibacteriota</taxon>
    </lineage>
</organism>
<evidence type="ECO:0000259" key="1">
    <source>
        <dbReference type="Pfam" id="PF17288"/>
    </source>
</evidence>
<dbReference type="Proteomes" id="UP000178797">
    <property type="component" value="Unassembled WGS sequence"/>
</dbReference>
<proteinExistence type="predicted"/>
<name>A0A1F7RZI0_9BACT</name>
<dbReference type="Gene3D" id="3.40.50.300">
    <property type="entry name" value="P-loop containing nucleotide triphosphate hydrolases"/>
    <property type="match status" value="1"/>
</dbReference>
<dbReference type="EMBL" id="MGDE01000087">
    <property type="protein sequence ID" value="OGL46458.1"/>
    <property type="molecule type" value="Genomic_DNA"/>
</dbReference>
<protein>
    <recommendedName>
        <fullName evidence="1">Phage terminase large subunit C-terminal domain-containing protein</fullName>
    </recommendedName>
</protein>
<dbReference type="PANTHER" id="PTHR39184">
    <property type="match status" value="1"/>
</dbReference>
<dbReference type="AlphaFoldDB" id="A0A1F7RZI0"/>
<dbReference type="SUPFAM" id="SSF52540">
    <property type="entry name" value="P-loop containing nucleoside triphosphate hydrolases"/>
    <property type="match status" value="1"/>
</dbReference>
<comment type="caution">
    <text evidence="2">The sequence shown here is derived from an EMBL/GenBank/DDBJ whole genome shotgun (WGS) entry which is preliminary data.</text>
</comment>
<dbReference type="InterPro" id="IPR052380">
    <property type="entry name" value="Viral_DNA_packaging_terminase"/>
</dbReference>
<dbReference type="Gene3D" id="3.30.420.280">
    <property type="match status" value="1"/>
</dbReference>
<dbReference type="Pfam" id="PF17288">
    <property type="entry name" value="Terminase_3C"/>
    <property type="match status" value="1"/>
</dbReference>
<dbReference type="PANTHER" id="PTHR39184:SF1">
    <property type="entry name" value="PBSX PHAGE TERMINASE LARGE SUBUNIT"/>
    <property type="match status" value="1"/>
</dbReference>
<sequence length="411" mass="48073">MILHPAQKEIVKCNNRFRVVCAGRRFGKSTLAIEEMFWHATTSDNARVCYIAPTHQSARDIVWNQLKKRVVDIASNINETRLEMTVKNNTGTTSFIALRSWDAVETLRGQFFNFIVLDEVAQYKNFSNGWDEVLRPTLTDKKGNALFISTPLGFNFFYDLYNLEAKDKDYKSFHFTSFDNPYLLKEELEKIKNELTEDRYAQEILADFRKTEGLVYKEFDRERHLFDFEPSNVVEYIAGIDFGFTNPCAVVHIKRDYDNNFWIVDEWYQTGRTEEQIADYVRSCQFNAVYPDPENPSAISVLNTKGINVCEVLKGKDSVQSGINRVRDLLKRNKLKIHKNCVNTIWELETYSYPPKKDLRNEYENPIKENDHLLDAIRMAVTNNQPEDPRDITRMSLLHQARRQSQINNAR</sequence>
<reference evidence="2 3" key="1">
    <citation type="journal article" date="2016" name="Nat. Commun.">
        <title>Thousands of microbial genomes shed light on interconnected biogeochemical processes in an aquifer system.</title>
        <authorList>
            <person name="Anantharaman K."/>
            <person name="Brown C.T."/>
            <person name="Hug L.A."/>
            <person name="Sharon I."/>
            <person name="Castelle C.J."/>
            <person name="Probst A.J."/>
            <person name="Thomas B.C."/>
            <person name="Singh A."/>
            <person name="Wilkins M.J."/>
            <person name="Karaoz U."/>
            <person name="Brodie E.L."/>
            <person name="Williams K.H."/>
            <person name="Hubbard S.S."/>
            <person name="Banfield J.F."/>
        </authorList>
    </citation>
    <scope>NUCLEOTIDE SEQUENCE [LARGE SCALE GENOMIC DNA]</scope>
</reference>
<feature type="domain" description="Phage terminase large subunit C-terminal" evidence="1">
    <location>
        <begin position="241"/>
        <end position="382"/>
    </location>
</feature>
<evidence type="ECO:0000313" key="2">
    <source>
        <dbReference type="EMBL" id="OGL46458.1"/>
    </source>
</evidence>